<feature type="compositionally biased region" description="Low complexity" evidence="1">
    <location>
        <begin position="37"/>
        <end position="53"/>
    </location>
</feature>
<reference evidence="2 3" key="1">
    <citation type="submission" date="2018-09" db="EMBL/GenBank/DDBJ databases">
        <title>Genomic investigation of the strawberry pathogen Phytophthora fragariae indicates pathogenicity is determined by transcriptional variation in three key races.</title>
        <authorList>
            <person name="Adams T.M."/>
            <person name="Armitage A.D."/>
            <person name="Sobczyk M.K."/>
            <person name="Bates H.J."/>
            <person name="Dunwell J.M."/>
            <person name="Nellist C.F."/>
            <person name="Harrison R.J."/>
        </authorList>
    </citation>
    <scope>NUCLEOTIDE SEQUENCE [LARGE SCALE GENOMIC DNA]</scope>
    <source>
        <strain evidence="2 3">NOV-77</strain>
    </source>
</reference>
<protein>
    <submittedName>
        <fullName evidence="2">Uncharacterized protein</fullName>
    </submittedName>
</protein>
<organism evidence="2 3">
    <name type="scientific">Phytophthora fragariae</name>
    <dbReference type="NCBI Taxonomy" id="53985"/>
    <lineage>
        <taxon>Eukaryota</taxon>
        <taxon>Sar</taxon>
        <taxon>Stramenopiles</taxon>
        <taxon>Oomycota</taxon>
        <taxon>Peronosporomycetes</taxon>
        <taxon>Peronosporales</taxon>
        <taxon>Peronosporaceae</taxon>
        <taxon>Phytophthora</taxon>
    </lineage>
</organism>
<gene>
    <name evidence="2" type="ORF">PF008_g29907</name>
</gene>
<evidence type="ECO:0000256" key="1">
    <source>
        <dbReference type="SAM" id="MobiDB-lite"/>
    </source>
</evidence>
<proteinExistence type="predicted"/>
<dbReference type="EMBL" id="QXFY01005233">
    <property type="protein sequence ID" value="KAE9273174.1"/>
    <property type="molecule type" value="Genomic_DNA"/>
</dbReference>
<evidence type="ECO:0000313" key="2">
    <source>
        <dbReference type="EMBL" id="KAE9273174.1"/>
    </source>
</evidence>
<feature type="region of interest" description="Disordered" evidence="1">
    <location>
        <begin position="34"/>
        <end position="72"/>
    </location>
</feature>
<accession>A0A6G0Q736</accession>
<feature type="non-terminal residue" evidence="2">
    <location>
        <position position="92"/>
    </location>
</feature>
<name>A0A6G0Q736_9STRA</name>
<comment type="caution">
    <text evidence="2">The sequence shown here is derived from an EMBL/GenBank/DDBJ whole genome shotgun (WGS) entry which is preliminary data.</text>
</comment>
<evidence type="ECO:0000313" key="3">
    <source>
        <dbReference type="Proteomes" id="UP000486351"/>
    </source>
</evidence>
<feature type="compositionally biased region" description="Polar residues" evidence="1">
    <location>
        <begin position="55"/>
        <end position="65"/>
    </location>
</feature>
<sequence>MSESAIFTLVAGHSTAGQAFLNFPASSRISSTQIRVSSASSSPTPLSSGSPPSTMAPNASTQSAHSGDHAANNKDAVAAHFISKFADLQSRF</sequence>
<dbReference type="Proteomes" id="UP000486351">
    <property type="component" value="Unassembled WGS sequence"/>
</dbReference>
<dbReference type="AlphaFoldDB" id="A0A6G0Q736"/>